<sequence>MASRHIGGDLTCRKAAFALVRDELGVKLNPSILFAFWNLGEKDVLELIPQIVYYSARMSKARSSFYERSASYILQASLKVESYLDDGNTFGVVVKLYMHEFAIS</sequence>
<evidence type="ECO:0000313" key="2">
    <source>
        <dbReference type="Proteomes" id="UP000006591"/>
    </source>
</evidence>
<dbReference type="Gramene" id="ONIVA10G18180.1">
    <property type="protein sequence ID" value="ONIVA10G18180.1"/>
    <property type="gene ID" value="ONIVA10G18180"/>
</dbReference>
<reference evidence="1" key="1">
    <citation type="submission" date="2015-04" db="UniProtKB">
        <authorList>
            <consortium name="EnsemblPlants"/>
        </authorList>
    </citation>
    <scope>IDENTIFICATION</scope>
    <source>
        <strain evidence="1">SL10</strain>
    </source>
</reference>
<organism evidence="1">
    <name type="scientific">Oryza nivara</name>
    <name type="common">Indian wild rice</name>
    <name type="synonym">Oryza sativa f. spontanea</name>
    <dbReference type="NCBI Taxonomy" id="4536"/>
    <lineage>
        <taxon>Eukaryota</taxon>
        <taxon>Viridiplantae</taxon>
        <taxon>Streptophyta</taxon>
        <taxon>Embryophyta</taxon>
        <taxon>Tracheophyta</taxon>
        <taxon>Spermatophyta</taxon>
        <taxon>Magnoliopsida</taxon>
        <taxon>Liliopsida</taxon>
        <taxon>Poales</taxon>
        <taxon>Poaceae</taxon>
        <taxon>BOP clade</taxon>
        <taxon>Oryzoideae</taxon>
        <taxon>Oryzeae</taxon>
        <taxon>Oryzinae</taxon>
        <taxon>Oryza</taxon>
    </lineage>
</organism>
<evidence type="ECO:0000313" key="1">
    <source>
        <dbReference type="EnsemblPlants" id="ONIVA10G18180.1"/>
    </source>
</evidence>
<name>A0A0E0IVC4_ORYNI</name>
<keyword evidence="2" id="KW-1185">Reference proteome</keyword>
<protein>
    <submittedName>
        <fullName evidence="1">Uncharacterized protein</fullName>
    </submittedName>
</protein>
<dbReference type="AlphaFoldDB" id="A0A0E0IVC4"/>
<accession>A0A0E0IVC4</accession>
<proteinExistence type="predicted"/>
<reference evidence="1" key="2">
    <citation type="submission" date="2018-04" db="EMBL/GenBank/DDBJ databases">
        <title>OnivRS2 (Oryza nivara Reference Sequence Version 2).</title>
        <authorList>
            <person name="Zhang J."/>
            <person name="Kudrna D."/>
            <person name="Lee S."/>
            <person name="Talag J."/>
            <person name="Rajasekar S."/>
            <person name="Welchert J."/>
            <person name="Hsing Y.-I."/>
            <person name="Wing R.A."/>
        </authorList>
    </citation>
    <scope>NUCLEOTIDE SEQUENCE [LARGE SCALE GENOMIC DNA]</scope>
</reference>
<dbReference type="EnsemblPlants" id="ONIVA10G18180.1">
    <property type="protein sequence ID" value="ONIVA10G18180.1"/>
    <property type="gene ID" value="ONIVA10G18180"/>
</dbReference>
<dbReference type="HOGENOM" id="CLU_2254463_0_0_1"/>
<dbReference type="Proteomes" id="UP000006591">
    <property type="component" value="Chromosome 10"/>
</dbReference>